<feature type="compositionally biased region" description="Low complexity" evidence="1">
    <location>
        <begin position="48"/>
        <end position="60"/>
    </location>
</feature>
<protein>
    <submittedName>
        <fullName evidence="3">Uncharacterized protein</fullName>
    </submittedName>
</protein>
<dbReference type="WBParaSite" id="GPLIN_001635500">
    <property type="protein sequence ID" value="GPLIN_001635500"/>
    <property type="gene ID" value="GPLIN_001635500"/>
</dbReference>
<dbReference type="Proteomes" id="UP000050741">
    <property type="component" value="Unassembled WGS sequence"/>
</dbReference>
<feature type="compositionally biased region" description="Low complexity" evidence="1">
    <location>
        <begin position="156"/>
        <end position="167"/>
    </location>
</feature>
<feature type="region of interest" description="Disordered" evidence="1">
    <location>
        <begin position="151"/>
        <end position="194"/>
    </location>
</feature>
<feature type="compositionally biased region" description="Polar residues" evidence="1">
    <location>
        <begin position="22"/>
        <end position="47"/>
    </location>
</feature>
<accession>A0A183CTZ7</accession>
<organism evidence="2 3">
    <name type="scientific">Globodera pallida</name>
    <name type="common">Potato cyst nematode worm</name>
    <name type="synonym">Heterodera pallida</name>
    <dbReference type="NCBI Taxonomy" id="36090"/>
    <lineage>
        <taxon>Eukaryota</taxon>
        <taxon>Metazoa</taxon>
        <taxon>Ecdysozoa</taxon>
        <taxon>Nematoda</taxon>
        <taxon>Chromadorea</taxon>
        <taxon>Rhabditida</taxon>
        <taxon>Tylenchina</taxon>
        <taxon>Tylenchomorpha</taxon>
        <taxon>Tylenchoidea</taxon>
        <taxon>Heteroderidae</taxon>
        <taxon>Heteroderinae</taxon>
        <taxon>Globodera</taxon>
    </lineage>
</organism>
<proteinExistence type="predicted"/>
<evidence type="ECO:0000256" key="1">
    <source>
        <dbReference type="SAM" id="MobiDB-lite"/>
    </source>
</evidence>
<name>A0A183CTZ7_GLOPA</name>
<feature type="region of interest" description="Disordered" evidence="1">
    <location>
        <begin position="1"/>
        <end position="60"/>
    </location>
</feature>
<evidence type="ECO:0000313" key="3">
    <source>
        <dbReference type="WBParaSite" id="GPLIN_001635500"/>
    </source>
</evidence>
<evidence type="ECO:0000313" key="2">
    <source>
        <dbReference type="Proteomes" id="UP000050741"/>
    </source>
</evidence>
<keyword evidence="2" id="KW-1185">Reference proteome</keyword>
<feature type="compositionally biased region" description="Acidic residues" evidence="1">
    <location>
        <begin position="1"/>
        <end position="10"/>
    </location>
</feature>
<reference evidence="3" key="2">
    <citation type="submission" date="2016-06" db="UniProtKB">
        <authorList>
            <consortium name="WormBaseParasite"/>
        </authorList>
    </citation>
    <scope>IDENTIFICATION</scope>
</reference>
<dbReference type="AlphaFoldDB" id="A0A183CTZ7"/>
<feature type="compositionally biased region" description="Basic and acidic residues" evidence="1">
    <location>
        <begin position="176"/>
        <end position="194"/>
    </location>
</feature>
<sequence length="194" mass="21993">FYSDNFEESGEQPYHHQHVVGRSSSNTATSHFRRPPSTTRSAASSHCSTPTGASSAVASTSSIDLQPPLQIIPSASASVSAECMQPQQHLAENELPVVNTVDEVIEAIQRIDNPKEVIYFVSQFTRQRERTLKQADYERIQCAIRETAAVHRQKQQLRPPQQQQQQRPRTEPLPAPEERQQKEREPENLVRLRC</sequence>
<reference evidence="2" key="1">
    <citation type="submission" date="2014-05" db="EMBL/GenBank/DDBJ databases">
        <title>The genome and life-stage specific transcriptomes of Globodera pallida elucidate key aspects of plant parasitism by a cyst nematode.</title>
        <authorList>
            <person name="Cotton J.A."/>
            <person name="Lilley C.J."/>
            <person name="Jones L.M."/>
            <person name="Kikuchi T."/>
            <person name="Reid A.J."/>
            <person name="Thorpe P."/>
            <person name="Tsai I.J."/>
            <person name="Beasley H."/>
            <person name="Blok V."/>
            <person name="Cock P.J.A."/>
            <person name="Van den Akker S.E."/>
            <person name="Holroyd N."/>
            <person name="Hunt M."/>
            <person name="Mantelin S."/>
            <person name="Naghra H."/>
            <person name="Pain A."/>
            <person name="Palomares-Rius J.E."/>
            <person name="Zarowiecki M."/>
            <person name="Berriman M."/>
            <person name="Jones J.T."/>
            <person name="Urwin P.E."/>
        </authorList>
    </citation>
    <scope>NUCLEOTIDE SEQUENCE [LARGE SCALE GENOMIC DNA]</scope>
    <source>
        <strain evidence="2">Lindley</strain>
    </source>
</reference>